<keyword evidence="9" id="KW-1185">Reference proteome</keyword>
<dbReference type="Proteomes" id="UP000799539">
    <property type="component" value="Unassembled WGS sequence"/>
</dbReference>
<dbReference type="GO" id="GO:0030870">
    <property type="term" value="C:Mre11 complex"/>
    <property type="evidence" value="ECO:0007669"/>
    <property type="project" value="InterPro"/>
</dbReference>
<feature type="compositionally biased region" description="Low complexity" evidence="6">
    <location>
        <begin position="562"/>
        <end position="573"/>
    </location>
</feature>
<name>A0A6A6FBW3_9PEZI</name>
<dbReference type="GO" id="GO:0007095">
    <property type="term" value="P:mitotic G2 DNA damage checkpoint signaling"/>
    <property type="evidence" value="ECO:0007669"/>
    <property type="project" value="InterPro"/>
</dbReference>
<feature type="compositionally biased region" description="Basic and acidic residues" evidence="6">
    <location>
        <begin position="585"/>
        <end position="632"/>
    </location>
</feature>
<feature type="compositionally biased region" description="Polar residues" evidence="6">
    <location>
        <begin position="855"/>
        <end position="867"/>
    </location>
</feature>
<dbReference type="EMBL" id="ML992679">
    <property type="protein sequence ID" value="KAF2210921.1"/>
    <property type="molecule type" value="Genomic_DNA"/>
</dbReference>
<keyword evidence="4" id="KW-0539">Nucleus</keyword>
<reference evidence="8" key="1">
    <citation type="journal article" date="2020" name="Stud. Mycol.">
        <title>101 Dothideomycetes genomes: a test case for predicting lifestyles and emergence of pathogens.</title>
        <authorList>
            <person name="Haridas S."/>
            <person name="Albert R."/>
            <person name="Binder M."/>
            <person name="Bloem J."/>
            <person name="Labutti K."/>
            <person name="Salamov A."/>
            <person name="Andreopoulos B."/>
            <person name="Baker S."/>
            <person name="Barry K."/>
            <person name="Bills G."/>
            <person name="Bluhm B."/>
            <person name="Cannon C."/>
            <person name="Castanera R."/>
            <person name="Culley D."/>
            <person name="Daum C."/>
            <person name="Ezra D."/>
            <person name="Gonzalez J."/>
            <person name="Henrissat B."/>
            <person name="Kuo A."/>
            <person name="Liang C."/>
            <person name="Lipzen A."/>
            <person name="Lutzoni F."/>
            <person name="Magnuson J."/>
            <person name="Mondo S."/>
            <person name="Nolan M."/>
            <person name="Ohm R."/>
            <person name="Pangilinan J."/>
            <person name="Park H.-J."/>
            <person name="Ramirez L."/>
            <person name="Alfaro M."/>
            <person name="Sun H."/>
            <person name="Tritt A."/>
            <person name="Yoshinaga Y."/>
            <person name="Zwiers L.-H."/>
            <person name="Turgeon B."/>
            <person name="Goodwin S."/>
            <person name="Spatafora J."/>
            <person name="Crous P."/>
            <person name="Grigoriev I."/>
        </authorList>
    </citation>
    <scope>NUCLEOTIDE SEQUENCE</scope>
    <source>
        <strain evidence="8">SCOH1-5</strain>
    </source>
</reference>
<evidence type="ECO:0000313" key="8">
    <source>
        <dbReference type="EMBL" id="KAF2210921.1"/>
    </source>
</evidence>
<organism evidence="8 9">
    <name type="scientific">Cercospora zeae-maydis SCOH1-5</name>
    <dbReference type="NCBI Taxonomy" id="717836"/>
    <lineage>
        <taxon>Eukaryota</taxon>
        <taxon>Fungi</taxon>
        <taxon>Dikarya</taxon>
        <taxon>Ascomycota</taxon>
        <taxon>Pezizomycotina</taxon>
        <taxon>Dothideomycetes</taxon>
        <taxon>Dothideomycetidae</taxon>
        <taxon>Mycosphaerellales</taxon>
        <taxon>Mycosphaerellaceae</taxon>
        <taxon>Cercospora</taxon>
    </lineage>
</organism>
<proteinExistence type="inferred from homology"/>
<feature type="domain" description="FHA" evidence="7">
    <location>
        <begin position="24"/>
        <end position="90"/>
    </location>
</feature>
<dbReference type="InterPro" id="IPR043014">
    <property type="entry name" value="Nibrin_BRCT2_sf"/>
</dbReference>
<evidence type="ECO:0000256" key="2">
    <source>
        <dbReference type="ARBA" id="ARBA00022763"/>
    </source>
</evidence>
<comment type="similarity">
    <text evidence="5">Belongs to the Nibrin family.</text>
</comment>
<dbReference type="InterPro" id="IPR008984">
    <property type="entry name" value="SMAD_FHA_dom_sf"/>
</dbReference>
<dbReference type="SUPFAM" id="SSF49879">
    <property type="entry name" value="SMAD/FHA domain"/>
    <property type="match status" value="1"/>
</dbReference>
<feature type="region of interest" description="Disordered" evidence="6">
    <location>
        <begin position="374"/>
        <end position="644"/>
    </location>
</feature>
<dbReference type="InterPro" id="IPR032429">
    <property type="entry name" value="Nibrin_BRCT2"/>
</dbReference>
<feature type="compositionally biased region" description="Basic residues" evidence="6">
    <location>
        <begin position="735"/>
        <end position="744"/>
    </location>
</feature>
<evidence type="ECO:0000256" key="6">
    <source>
        <dbReference type="SAM" id="MobiDB-lite"/>
    </source>
</evidence>
<dbReference type="GO" id="GO:0003684">
    <property type="term" value="F:damaged DNA binding"/>
    <property type="evidence" value="ECO:0007669"/>
    <property type="project" value="TreeGrafter"/>
</dbReference>
<dbReference type="Pfam" id="PF16508">
    <property type="entry name" value="NIBRIN_BRCT_II"/>
    <property type="match status" value="1"/>
</dbReference>
<accession>A0A6A6FBW3</accession>
<dbReference type="Gene3D" id="3.40.50.10980">
    <property type="entry name" value="Nibrin, BRCT2 domain"/>
    <property type="match status" value="1"/>
</dbReference>
<dbReference type="Pfam" id="PF00498">
    <property type="entry name" value="FHA"/>
    <property type="match status" value="1"/>
</dbReference>
<dbReference type="GO" id="GO:0000724">
    <property type="term" value="P:double-strand break repair via homologous recombination"/>
    <property type="evidence" value="ECO:0007669"/>
    <property type="project" value="TreeGrafter"/>
</dbReference>
<feature type="compositionally biased region" description="Low complexity" evidence="6">
    <location>
        <begin position="746"/>
        <end position="758"/>
    </location>
</feature>
<evidence type="ECO:0000259" key="7">
    <source>
        <dbReference type="PROSITE" id="PS50006"/>
    </source>
</evidence>
<keyword evidence="2" id="KW-0227">DNA damage</keyword>
<feature type="compositionally biased region" description="Low complexity" evidence="6">
    <location>
        <begin position="815"/>
        <end position="830"/>
    </location>
</feature>
<dbReference type="InterPro" id="IPR040227">
    <property type="entry name" value="Nibrin-rel"/>
</dbReference>
<sequence>MWVVSCSDAHWDGRRKWLRPGTKHLFGRSSTKPDEVDLAHNISHKSVSRKHLILTVSNVSSDDTTNLHSKSSITIVGQGKTGTWLDGQRLPAEDQTRTLRGDKHTLQLGNQETTLTLEWRPVVLAFTSGVSKSAKAKGTALAAERQKLDRCDIKIAAEYIPSIATHAIAKKRNTPPVLQALLQARWVVSASFVEALAVACNQDGREQDGSPRTSLLEQDFDQNWPNEEEHICSSAGEPVSRPDSWLKPNSARCEVFQNYTFVFLETEQYDILAPVVNAGNGKALCFPFTLGRTKVEEAVQYVRDVSGNKETDRFALSGQFGPSGIVIIRARDTDTFRDVHRQLDAALGQLSIEQNEFLDAILSVDATMLRRPLQREPGSGRNTATSSSVPIPPDPTDALSPRVSASSSMPRPPQGPADSVLASTDTSQQPPTSAQLPPQDEDQAEPQTEEPPNAPPAKKRRRFVTQKFQGFDDFDPTAVKRPRSKSPVPFVPQPSQSQTPIGQSKATSEETLRRAFPAGERGAQKRPAQVEEDDEVTETAEQRYERMFPGQAALKRRKTEEAAAAAAKKAASAPTGTPAQAASEIIRKEELKNEKPKGKGKQSKQDADIKARITAKRVEEEEQHRREEERLLEGLAPGEELPDLGNVAKHPGICMEYELPIRDPRPTITVSDNPQWAGRPDYKKFKKRRTAVHDNNRAETPNSETGVIIPLEEIRPHGSGLGGEYWLEHGDLHPRHLKEKRAHGKSQAQSSSRNSQANPPDRAQGIFPINLGEGNARDEVDDEERAVFRRRLQSSREQDEAEAEANALFDDPRSSKGTTGSTSQSTLGTETQKKAAGKRHATTQIAPATTKRAKQTITMTAFTTGRTESPAVRTDNDDDDDPRAFRRRRR</sequence>
<dbReference type="Gene3D" id="2.60.200.20">
    <property type="match status" value="1"/>
</dbReference>
<dbReference type="PANTHER" id="PTHR12162:SF0">
    <property type="entry name" value="NIBRIN"/>
    <property type="match status" value="1"/>
</dbReference>
<dbReference type="PANTHER" id="PTHR12162">
    <property type="entry name" value="NIBRIN-RELATED"/>
    <property type="match status" value="1"/>
</dbReference>
<feature type="compositionally biased region" description="Polar residues" evidence="6">
    <location>
        <begin position="380"/>
        <end position="389"/>
    </location>
</feature>
<dbReference type="OrthoDB" id="552194at2759"/>
<keyword evidence="3" id="KW-0234">DNA repair</keyword>
<dbReference type="PROSITE" id="PS50006">
    <property type="entry name" value="FHA_DOMAIN"/>
    <property type="match status" value="1"/>
</dbReference>
<evidence type="ECO:0000256" key="5">
    <source>
        <dbReference type="ARBA" id="ARBA00044757"/>
    </source>
</evidence>
<evidence type="ECO:0000313" key="9">
    <source>
        <dbReference type="Proteomes" id="UP000799539"/>
    </source>
</evidence>
<evidence type="ECO:0000256" key="3">
    <source>
        <dbReference type="ARBA" id="ARBA00023204"/>
    </source>
</evidence>
<evidence type="ECO:0000256" key="4">
    <source>
        <dbReference type="ARBA" id="ARBA00023242"/>
    </source>
</evidence>
<gene>
    <name evidence="8" type="ORF">CERZMDRAFT_99092</name>
</gene>
<feature type="compositionally biased region" description="Polar residues" evidence="6">
    <location>
        <begin position="421"/>
        <end position="436"/>
    </location>
</feature>
<evidence type="ECO:0000256" key="1">
    <source>
        <dbReference type="ARBA" id="ARBA00004123"/>
    </source>
</evidence>
<feature type="compositionally biased region" description="Acidic residues" evidence="6">
    <location>
        <begin position="439"/>
        <end position="448"/>
    </location>
</feature>
<feature type="region of interest" description="Disordered" evidence="6">
    <location>
        <begin position="664"/>
        <end position="890"/>
    </location>
</feature>
<comment type="subcellular location">
    <subcellularLocation>
        <location evidence="1">Nucleus</location>
    </subcellularLocation>
</comment>
<dbReference type="InterPro" id="IPR000253">
    <property type="entry name" value="FHA_dom"/>
</dbReference>
<protein>
    <recommendedName>
        <fullName evidence="7">FHA domain-containing protein</fullName>
    </recommendedName>
</protein>
<dbReference type="AlphaFoldDB" id="A0A6A6FBW3"/>